<evidence type="ECO:0000313" key="4">
    <source>
        <dbReference type="EMBL" id="KAF5796606.1"/>
    </source>
</evidence>
<dbReference type="PANTHER" id="PTHR31099:SF49">
    <property type="entry name" value="MYOSIN HEAVY CHAIN-LIKE PROTEIN"/>
    <property type="match status" value="1"/>
</dbReference>
<keyword evidence="1" id="KW-0175">Coiled coil</keyword>
<reference evidence="4" key="1">
    <citation type="journal article" date="2017" name="Nature">
        <title>The sunflower genome provides insights into oil metabolism, flowering and Asterid evolution.</title>
        <authorList>
            <person name="Badouin H."/>
            <person name="Gouzy J."/>
            <person name="Grassa C.J."/>
            <person name="Murat F."/>
            <person name="Staton S.E."/>
            <person name="Cottret L."/>
            <person name="Lelandais-Briere C."/>
            <person name="Owens G.L."/>
            <person name="Carrere S."/>
            <person name="Mayjonade B."/>
            <person name="Legrand L."/>
            <person name="Gill N."/>
            <person name="Kane N.C."/>
            <person name="Bowers J.E."/>
            <person name="Hubner S."/>
            <person name="Bellec A."/>
            <person name="Berard A."/>
            <person name="Berges H."/>
            <person name="Blanchet N."/>
            <person name="Boniface M.C."/>
            <person name="Brunel D."/>
            <person name="Catrice O."/>
            <person name="Chaidir N."/>
            <person name="Claudel C."/>
            <person name="Donnadieu C."/>
            <person name="Faraut T."/>
            <person name="Fievet G."/>
            <person name="Helmstetter N."/>
            <person name="King M."/>
            <person name="Knapp S.J."/>
            <person name="Lai Z."/>
            <person name="Le Paslier M.C."/>
            <person name="Lippi Y."/>
            <person name="Lorenzon L."/>
            <person name="Mandel J.R."/>
            <person name="Marage G."/>
            <person name="Marchand G."/>
            <person name="Marquand E."/>
            <person name="Bret-Mestries E."/>
            <person name="Morien E."/>
            <person name="Nambeesan S."/>
            <person name="Nguyen T."/>
            <person name="Pegot-Espagnet P."/>
            <person name="Pouilly N."/>
            <person name="Raftis F."/>
            <person name="Sallet E."/>
            <person name="Schiex T."/>
            <person name="Thomas J."/>
            <person name="Vandecasteele C."/>
            <person name="Vares D."/>
            <person name="Vear F."/>
            <person name="Vautrin S."/>
            <person name="Crespi M."/>
            <person name="Mangin B."/>
            <person name="Burke J.M."/>
            <person name="Salse J."/>
            <person name="Munos S."/>
            <person name="Vincourt P."/>
            <person name="Rieseberg L.H."/>
            <person name="Langlade N.B."/>
        </authorList>
    </citation>
    <scope>NUCLEOTIDE SEQUENCE</scope>
    <source>
        <tissue evidence="4">Leaves</tissue>
    </source>
</reference>
<feature type="region of interest" description="Disordered" evidence="2">
    <location>
        <begin position="435"/>
        <end position="461"/>
    </location>
</feature>
<dbReference type="Gramene" id="mRNA:HanXRQr2_Chr08g0353591">
    <property type="protein sequence ID" value="mRNA:HanXRQr2_Chr08g0353591"/>
    <property type="gene ID" value="HanXRQr2_Chr08g0353591"/>
</dbReference>
<proteinExistence type="predicted"/>
<feature type="domain" description="Transposase (putative) gypsy type" evidence="3">
    <location>
        <begin position="128"/>
        <end position="188"/>
    </location>
</feature>
<dbReference type="AlphaFoldDB" id="A0A9K3IHQ6"/>
<evidence type="ECO:0000313" key="5">
    <source>
        <dbReference type="Proteomes" id="UP000215914"/>
    </source>
</evidence>
<feature type="compositionally biased region" description="Gly residues" evidence="2">
    <location>
        <begin position="610"/>
        <end position="631"/>
    </location>
</feature>
<comment type="caution">
    <text evidence="4">The sequence shown here is derived from an EMBL/GenBank/DDBJ whole genome shotgun (WGS) entry which is preliminary data.</text>
</comment>
<dbReference type="PANTHER" id="PTHR31099">
    <property type="entry name" value="OS06G0165300 PROTEIN"/>
    <property type="match status" value="1"/>
</dbReference>
<evidence type="ECO:0000256" key="1">
    <source>
        <dbReference type="SAM" id="Coils"/>
    </source>
</evidence>
<feature type="compositionally biased region" description="Low complexity" evidence="2">
    <location>
        <begin position="442"/>
        <end position="455"/>
    </location>
</feature>
<feature type="coiled-coil region" evidence="1">
    <location>
        <begin position="751"/>
        <end position="877"/>
    </location>
</feature>
<dbReference type="InterPro" id="IPR007321">
    <property type="entry name" value="Transposase_28"/>
</dbReference>
<name>A0A9K3IHQ6_HELAN</name>
<reference evidence="4" key="2">
    <citation type="submission" date="2020-06" db="EMBL/GenBank/DDBJ databases">
        <title>Helianthus annuus Genome sequencing and assembly Release 2.</title>
        <authorList>
            <person name="Gouzy J."/>
            <person name="Langlade N."/>
            <person name="Munos S."/>
        </authorList>
    </citation>
    <scope>NUCLEOTIDE SEQUENCE</scope>
    <source>
        <tissue evidence="4">Leaves</tissue>
    </source>
</reference>
<gene>
    <name evidence="4" type="ORF">HanXRQr2_Chr08g0353591</name>
</gene>
<dbReference type="Pfam" id="PF04195">
    <property type="entry name" value="Transposase_28"/>
    <property type="match status" value="1"/>
</dbReference>
<evidence type="ECO:0000259" key="3">
    <source>
        <dbReference type="Pfam" id="PF04195"/>
    </source>
</evidence>
<protein>
    <recommendedName>
        <fullName evidence="3">Transposase (putative) gypsy type domain-containing protein</fullName>
    </recommendedName>
</protein>
<feature type="compositionally biased region" description="Polar residues" evidence="2">
    <location>
        <begin position="390"/>
        <end position="409"/>
    </location>
</feature>
<keyword evidence="5" id="KW-1185">Reference proteome</keyword>
<feature type="region of interest" description="Disordered" evidence="2">
    <location>
        <begin position="553"/>
        <end position="575"/>
    </location>
</feature>
<dbReference type="Proteomes" id="UP000215914">
    <property type="component" value="Unassembled WGS sequence"/>
</dbReference>
<evidence type="ECO:0000256" key="2">
    <source>
        <dbReference type="SAM" id="MobiDB-lite"/>
    </source>
</evidence>
<accession>A0A9K3IHQ6</accession>
<sequence length="947" mass="105570">MFTHRIKCDGYIYRTIGERFALIIHLLSLFSLESSNFLQIFKSFIVVLQGFPRKVGDLCALIVFKHMAEEEVQVEGGPVPVLKWDQGLFEQLVRGFQFPAEWDTRYPQQGQTAADAPPGYITLFADFFLEGTFHLPATHFIATILHFYGFQISEMSPMGMVRVRHFEFLCRSHGLEPDIEKFRSMYQLIRNMGFYSFTLRNVKKILLNPSKSFHDWKMKFFFIREEDLPLPKKEMWYVRLTATPNRIFGEQVLVAAGMSDRWPAHSEEVPVLLLNGEVQSSSCIKLLLLLLEELWVCTPWSLPRRTVMNRSRTTSCTLLLESLPILPLQLKVRASTQPQALACCDFRWERESLSFQRVVCVLCNLGIDPDEKKKEASGKKKTKKVITLDTGATSKKGGSSRATATTSDKGTIRFRQSNLEDYVVASDSLEGLSHIGEKKKSSAGGSKSSRSAGSRIPEAGATPYSIALDEEEEEEHEEAVAKLVSRKRSREETAVGVGLAQKARERPLIGKQSRLRTVYKFPQKDTETVFATEHDTAQGPEVMRITGLNKPLKEKEKEAAQPKGPEVVKPTETAQHDAPVQTVQVTSIVGGSTATVPEQVAHKDASATTGGAGVGGSGGGGGAGTAAGAGGQWSMPQAPIGPKDTLGDIFYKTYTEAARGDTPHQPVWGLKQKDTFVEFAACRDWYLGSFPPREVNRQRARTHEGLYRAYIVGEANTRAAKHQIDFEHMKSAFAEEKAAFEAEKKSEEWGREGLKNKLHAAEELLSKERAEWKKVCEKDNQRMYAARSKITDLEAQIATLKGKVKEFEADKGRVEAELTTQVASKDKELAAKDVEIAELKRRLFEAPDMNESLEIDLEAERVKAETAEEAKKKAEEARDISTSALNVAQNNYVEAQTIVDTLVSESEWMRSGGIAKFSNYILNATEMDEAVAALSDRLANSLTLITT</sequence>
<feature type="region of interest" description="Disordered" evidence="2">
    <location>
        <begin position="389"/>
        <end position="409"/>
    </location>
</feature>
<organism evidence="4 5">
    <name type="scientific">Helianthus annuus</name>
    <name type="common">Common sunflower</name>
    <dbReference type="NCBI Taxonomy" id="4232"/>
    <lineage>
        <taxon>Eukaryota</taxon>
        <taxon>Viridiplantae</taxon>
        <taxon>Streptophyta</taxon>
        <taxon>Embryophyta</taxon>
        <taxon>Tracheophyta</taxon>
        <taxon>Spermatophyta</taxon>
        <taxon>Magnoliopsida</taxon>
        <taxon>eudicotyledons</taxon>
        <taxon>Gunneridae</taxon>
        <taxon>Pentapetalae</taxon>
        <taxon>asterids</taxon>
        <taxon>campanulids</taxon>
        <taxon>Asterales</taxon>
        <taxon>Asteraceae</taxon>
        <taxon>Asteroideae</taxon>
        <taxon>Heliantheae alliance</taxon>
        <taxon>Heliantheae</taxon>
        <taxon>Helianthus</taxon>
    </lineage>
</organism>
<dbReference type="EMBL" id="MNCJ02000323">
    <property type="protein sequence ID" value="KAF5796606.1"/>
    <property type="molecule type" value="Genomic_DNA"/>
</dbReference>
<feature type="region of interest" description="Disordered" evidence="2">
    <location>
        <begin position="600"/>
        <end position="632"/>
    </location>
</feature>